<reference evidence="1 2" key="1">
    <citation type="journal article" date="2005" name="Nucleic Acids Res.">
        <title>Genomic blueprint of Hahella chejuensis, a marine microbe producing an algicidal agent.</title>
        <authorList>
            <person name="Jeong H."/>
            <person name="Yim J.H."/>
            <person name="Lee C."/>
            <person name="Choi S.-H."/>
            <person name="Park Y.K."/>
            <person name="Yoon S.H."/>
            <person name="Hur C.-G."/>
            <person name="Kang H.-Y."/>
            <person name="Kim D."/>
            <person name="Lee H.H."/>
            <person name="Park K.H."/>
            <person name="Park S.-H."/>
            <person name="Park H.-S."/>
            <person name="Lee H.K."/>
            <person name="Oh T.K."/>
            <person name="Kim J.F."/>
        </authorList>
    </citation>
    <scope>NUCLEOTIDE SEQUENCE [LARGE SCALE GENOMIC DNA]</scope>
    <source>
        <strain evidence="1 2">KCTC 2396</strain>
    </source>
</reference>
<dbReference type="STRING" id="349521.HCH_05610"/>
<keyword evidence="2" id="KW-1185">Reference proteome</keyword>
<gene>
    <name evidence="1" type="ordered locus">HCH_05610</name>
</gene>
<evidence type="ECO:0000313" key="1">
    <source>
        <dbReference type="EMBL" id="ABC32268.1"/>
    </source>
</evidence>
<dbReference type="AlphaFoldDB" id="Q2SAQ6"/>
<protein>
    <submittedName>
        <fullName evidence="1">Uncharacterized protein</fullName>
    </submittedName>
</protein>
<evidence type="ECO:0000313" key="2">
    <source>
        <dbReference type="Proteomes" id="UP000000238"/>
    </source>
</evidence>
<dbReference type="eggNOG" id="ENOG50333J1">
    <property type="taxonomic scope" value="Bacteria"/>
</dbReference>
<sequence>MNADGSARTIGINDNSAFKFAALNVEKTYQKFGDSVILKKITTAQDIVNFISSLQTSSIASLDILCHGSPLTLNFSLKPYEACGFYASWLGKKAIESYYSDDDGSYSFTSQARSVSDINWSKFTDNARVQLHGCLTASDWFRAPNGKKIFPILVDNIVEQISDELQSAGKSKALVIGHTTRGNPLINGKNTTLLQQDYRHGERKIYSNGKLVLTTKQKGYLDESF</sequence>
<dbReference type="HOGENOM" id="CLU_098187_0_0_6"/>
<organism evidence="1 2">
    <name type="scientific">Hahella chejuensis (strain KCTC 2396)</name>
    <dbReference type="NCBI Taxonomy" id="349521"/>
    <lineage>
        <taxon>Bacteria</taxon>
        <taxon>Pseudomonadati</taxon>
        <taxon>Pseudomonadota</taxon>
        <taxon>Gammaproteobacteria</taxon>
        <taxon>Oceanospirillales</taxon>
        <taxon>Hahellaceae</taxon>
        <taxon>Hahella</taxon>
    </lineage>
</organism>
<dbReference type="EMBL" id="CP000155">
    <property type="protein sequence ID" value="ABC32268.1"/>
    <property type="molecule type" value="Genomic_DNA"/>
</dbReference>
<name>Q2SAQ6_HAHCH</name>
<accession>Q2SAQ6</accession>
<dbReference type="Proteomes" id="UP000000238">
    <property type="component" value="Chromosome"/>
</dbReference>
<dbReference type="KEGG" id="hch:HCH_05610"/>
<proteinExistence type="predicted"/>